<dbReference type="eggNOG" id="COG4191">
    <property type="taxonomic scope" value="Bacteria"/>
</dbReference>
<proteinExistence type="predicted"/>
<dbReference type="EMBL" id="CP002691">
    <property type="protein sequence ID" value="AEE51025.1"/>
    <property type="molecule type" value="Genomic_DNA"/>
</dbReference>
<dbReference type="RefSeq" id="WP_013765567.1">
    <property type="nucleotide sequence ID" value="NC_015510.1"/>
</dbReference>
<accession>F4KQQ2</accession>
<reference evidence="2 3" key="1">
    <citation type="journal article" date="2011" name="Stand. Genomic Sci.">
        <title>Complete genome sequence of Haliscomenobacter hydrossis type strain (O).</title>
        <authorList>
            <consortium name="US DOE Joint Genome Institute (JGI-PGF)"/>
            <person name="Daligault H."/>
            <person name="Lapidus A."/>
            <person name="Zeytun A."/>
            <person name="Nolan M."/>
            <person name="Lucas S."/>
            <person name="Del Rio T.G."/>
            <person name="Tice H."/>
            <person name="Cheng J.F."/>
            <person name="Tapia R."/>
            <person name="Han C."/>
            <person name="Goodwin L."/>
            <person name="Pitluck S."/>
            <person name="Liolios K."/>
            <person name="Pagani I."/>
            <person name="Ivanova N."/>
            <person name="Huntemann M."/>
            <person name="Mavromatis K."/>
            <person name="Mikhailova N."/>
            <person name="Pati A."/>
            <person name="Chen A."/>
            <person name="Palaniappan K."/>
            <person name="Land M."/>
            <person name="Hauser L."/>
            <person name="Brambilla E.M."/>
            <person name="Rohde M."/>
            <person name="Verbarg S."/>
            <person name="Goker M."/>
            <person name="Bristow J."/>
            <person name="Eisen J.A."/>
            <person name="Markowitz V."/>
            <person name="Hugenholtz P."/>
            <person name="Kyrpides N.C."/>
            <person name="Klenk H.P."/>
            <person name="Woyke T."/>
        </authorList>
    </citation>
    <scope>NUCLEOTIDE SEQUENCE [LARGE SCALE GENOMIC DNA]</scope>
    <source>
        <strain evidence="3">ATCC 27775 / DSM 1100 / LMG 10767 / O</strain>
    </source>
</reference>
<evidence type="ECO:0000256" key="1">
    <source>
        <dbReference type="SAM" id="Coils"/>
    </source>
</evidence>
<keyword evidence="3" id="KW-1185">Reference proteome</keyword>
<evidence type="ECO:0000313" key="3">
    <source>
        <dbReference type="Proteomes" id="UP000008461"/>
    </source>
</evidence>
<dbReference type="HOGENOM" id="CLU_884998_0_0_10"/>
<keyword evidence="1" id="KW-0175">Coiled coil</keyword>
<dbReference type="KEGG" id="hhy:Halhy_3164"/>
<evidence type="ECO:0000313" key="2">
    <source>
        <dbReference type="EMBL" id="AEE51025.1"/>
    </source>
</evidence>
<reference key="2">
    <citation type="submission" date="2011-04" db="EMBL/GenBank/DDBJ databases">
        <title>Complete sequence of chromosome of Haliscomenobacter hydrossis DSM 1100.</title>
        <authorList>
            <consortium name="US DOE Joint Genome Institute (JGI-PGF)"/>
            <person name="Lucas S."/>
            <person name="Han J."/>
            <person name="Lapidus A."/>
            <person name="Bruce D."/>
            <person name="Goodwin L."/>
            <person name="Pitluck S."/>
            <person name="Peters L."/>
            <person name="Kyrpides N."/>
            <person name="Mavromatis K."/>
            <person name="Ivanova N."/>
            <person name="Ovchinnikova G."/>
            <person name="Pagani I."/>
            <person name="Daligault H."/>
            <person name="Detter J.C."/>
            <person name="Han C."/>
            <person name="Land M."/>
            <person name="Hauser L."/>
            <person name="Markowitz V."/>
            <person name="Cheng J.-F."/>
            <person name="Hugenholtz P."/>
            <person name="Woyke T."/>
            <person name="Wu D."/>
            <person name="Verbarg S."/>
            <person name="Frueling A."/>
            <person name="Brambilla E."/>
            <person name="Klenk H.-P."/>
            <person name="Eisen J.A."/>
        </authorList>
    </citation>
    <scope>NUCLEOTIDE SEQUENCE</scope>
    <source>
        <strain>DSM 1100</strain>
    </source>
</reference>
<name>F4KQQ2_HALH1</name>
<gene>
    <name evidence="2" type="ordered locus">Halhy_3164</name>
</gene>
<protein>
    <submittedName>
        <fullName evidence="2">Uncharacterized protein</fullName>
    </submittedName>
</protein>
<dbReference type="STRING" id="760192.Halhy_3164"/>
<dbReference type="AlphaFoldDB" id="F4KQQ2"/>
<feature type="coiled-coil region" evidence="1">
    <location>
        <begin position="17"/>
        <end position="281"/>
    </location>
</feature>
<sequence>MAKVNATSTKADILSAYEEMLLQIQNERKESTLLRQELEKKQRLLEQANSAAKGGAALDLQQIRKNLNDQLDQIEANLVSEQQKFVTLQQGVEELQKDLVTLHKIKAEAESLEALIITNRQAKEKLEQDLEARQQILENEIKEAQTRQIREQEAYEYDLKLKRRNELDTYNEKKAKMEKELADKKAEFEKAIADREQIVAAQEDEFKRLRTESEGFEKRIQAAVQQAEKVVTENLTREFEYQQKIQVKDLEAELKLREQIIQTLESKVKDLQELVSSMSTKTDLAGQQVRDIALKAIEKSGVVGVPMERRGDKD</sequence>
<dbReference type="OrthoDB" id="479613at2"/>
<organism evidence="2 3">
    <name type="scientific">Haliscomenobacter hydrossis (strain ATCC 27775 / DSM 1100 / LMG 10767 / O)</name>
    <dbReference type="NCBI Taxonomy" id="760192"/>
    <lineage>
        <taxon>Bacteria</taxon>
        <taxon>Pseudomonadati</taxon>
        <taxon>Bacteroidota</taxon>
        <taxon>Saprospiria</taxon>
        <taxon>Saprospirales</taxon>
        <taxon>Haliscomenobacteraceae</taxon>
        <taxon>Haliscomenobacter</taxon>
    </lineage>
</organism>
<dbReference type="Proteomes" id="UP000008461">
    <property type="component" value="Chromosome"/>
</dbReference>